<name>A0ABM0LZX3_SACKO</name>
<dbReference type="RefSeq" id="XP_002732198.1">
    <property type="nucleotide sequence ID" value="XM_002732152.2"/>
</dbReference>
<dbReference type="Proteomes" id="UP000694865">
    <property type="component" value="Unplaced"/>
</dbReference>
<sequence length="443" mass="49025">MDPHTRHNDSGFPQIDLSNKLIIKVQLGDDIRRIPIHNEDITYDELLLMMQRVYRGRLNSSDEVTIKYKDEDNDLITIGDNPDLSFAIQCSRILKITLFVNGQPRPLESDQVKHLRKEITDLRNRLNQLLDDLEPPSLPRTAGKSSPSKAKDDLSGPILQSFQVNKIKNQETAEEVHAGPPKQQNVMNMADTAAFDPYKQKESAPPEAVLQSFGIKDTEDARPVSPTDSNSSLGSSASQQIKQQQQLQQQQQQQPGYTQQQSSQQAYAPTQPGPAPQASPAQGQQPGQYGQSPVPGPQLGFQTQSTPQQMPQHPGQQQPQIPGQQQPQIPGQQQPQIPGQQQPQIPGQQQQPGYPTATQQQYTTQQQGYGSYPPGSQPQPGQAYVQNPSYTQSSQPQGYSSQAAVQQPYANQQQYPPGSVGNPYARGFPQTQRAYQQPGPGYK</sequence>
<evidence type="ECO:0000313" key="4">
    <source>
        <dbReference type="RefSeq" id="XP_002732198.1"/>
    </source>
</evidence>
<feature type="region of interest" description="Disordered" evidence="1">
    <location>
        <begin position="131"/>
        <end position="157"/>
    </location>
</feature>
<proteinExistence type="predicted"/>
<organism evidence="3 5">
    <name type="scientific">Saccoglossus kowalevskii</name>
    <name type="common">Acorn worm</name>
    <dbReference type="NCBI Taxonomy" id="10224"/>
    <lineage>
        <taxon>Eukaryota</taxon>
        <taxon>Metazoa</taxon>
        <taxon>Hemichordata</taxon>
        <taxon>Enteropneusta</taxon>
        <taxon>Harrimaniidae</taxon>
        <taxon>Saccoglossus</taxon>
    </lineage>
</organism>
<keyword evidence="3" id="KW-1185">Reference proteome</keyword>
<evidence type="ECO:0000256" key="1">
    <source>
        <dbReference type="SAM" id="MobiDB-lite"/>
    </source>
</evidence>
<feature type="compositionally biased region" description="Polar residues" evidence="1">
    <location>
        <begin position="384"/>
        <end position="401"/>
    </location>
</feature>
<dbReference type="PROSITE" id="PS51745">
    <property type="entry name" value="PB1"/>
    <property type="match status" value="1"/>
</dbReference>
<dbReference type="CDD" id="cd06401">
    <property type="entry name" value="PB1_TFG"/>
    <property type="match status" value="1"/>
</dbReference>
<reference evidence="4 5" key="1">
    <citation type="submission" date="2025-05" db="UniProtKB">
        <authorList>
            <consortium name="RefSeq"/>
        </authorList>
    </citation>
    <scope>IDENTIFICATION</scope>
    <source>
        <tissue evidence="4 5">Testes</tissue>
    </source>
</reference>
<dbReference type="SUPFAM" id="SSF54277">
    <property type="entry name" value="CAD &amp; PB1 domains"/>
    <property type="match status" value="1"/>
</dbReference>
<gene>
    <name evidence="4 5" type="primary">LOC100368317</name>
</gene>
<feature type="region of interest" description="Disordered" evidence="1">
    <location>
        <begin position="217"/>
        <end position="443"/>
    </location>
</feature>
<dbReference type="Gene3D" id="3.10.20.90">
    <property type="entry name" value="Phosphatidylinositol 3-kinase Catalytic Subunit, Chain A, domain 1"/>
    <property type="match status" value="1"/>
</dbReference>
<feature type="compositionally biased region" description="Low complexity" evidence="1">
    <location>
        <begin position="278"/>
        <end position="293"/>
    </location>
</feature>
<evidence type="ECO:0000259" key="2">
    <source>
        <dbReference type="PROSITE" id="PS51745"/>
    </source>
</evidence>
<feature type="compositionally biased region" description="Low complexity" evidence="1">
    <location>
        <begin position="229"/>
        <end position="270"/>
    </location>
</feature>
<dbReference type="SMART" id="SM00666">
    <property type="entry name" value="PB1"/>
    <property type="match status" value="1"/>
</dbReference>
<dbReference type="InterPro" id="IPR000270">
    <property type="entry name" value="PB1_dom"/>
</dbReference>
<dbReference type="PANTHER" id="PTHR15335:SF7">
    <property type="entry name" value="PROTEIN TFG"/>
    <property type="match status" value="1"/>
</dbReference>
<dbReference type="GeneID" id="100368317"/>
<evidence type="ECO:0000313" key="3">
    <source>
        <dbReference type="Proteomes" id="UP000694865"/>
    </source>
</evidence>
<feature type="compositionally biased region" description="Low complexity" evidence="1">
    <location>
        <begin position="402"/>
        <end position="417"/>
    </location>
</feature>
<dbReference type="InterPro" id="IPR033512">
    <property type="entry name" value="TFG"/>
</dbReference>
<dbReference type="PANTHER" id="PTHR15335">
    <property type="entry name" value="PROTEIN TFG"/>
    <property type="match status" value="1"/>
</dbReference>
<accession>A0ABM0LZX3</accession>
<protein>
    <submittedName>
        <fullName evidence="4">Protein TFG-like isoform X1</fullName>
    </submittedName>
    <submittedName>
        <fullName evidence="5">Protein TFG-like isoform X2</fullName>
    </submittedName>
</protein>
<feature type="domain" description="PB1" evidence="2">
    <location>
        <begin position="20"/>
        <end position="101"/>
    </location>
</feature>
<feature type="compositionally biased region" description="Low complexity" evidence="1">
    <location>
        <begin position="307"/>
        <end position="382"/>
    </location>
</feature>
<dbReference type="InterPro" id="IPR053793">
    <property type="entry name" value="PB1-like"/>
</dbReference>
<dbReference type="RefSeq" id="XP_006813314.1">
    <property type="nucleotide sequence ID" value="XM_006813251.1"/>
</dbReference>
<evidence type="ECO:0000313" key="5">
    <source>
        <dbReference type="RefSeq" id="XP_006813314.1"/>
    </source>
</evidence>
<dbReference type="InterPro" id="IPR034857">
    <property type="entry name" value="PB1_TFG"/>
</dbReference>
<dbReference type="Pfam" id="PF00564">
    <property type="entry name" value="PB1"/>
    <property type="match status" value="1"/>
</dbReference>